<protein>
    <recommendedName>
        <fullName evidence="3">GAG-pre-integrase domain-containing protein</fullName>
    </recommendedName>
</protein>
<organism evidence="1 2">
    <name type="scientific">Austropuccinia psidii MF-1</name>
    <dbReference type="NCBI Taxonomy" id="1389203"/>
    <lineage>
        <taxon>Eukaryota</taxon>
        <taxon>Fungi</taxon>
        <taxon>Dikarya</taxon>
        <taxon>Basidiomycota</taxon>
        <taxon>Pucciniomycotina</taxon>
        <taxon>Pucciniomycetes</taxon>
        <taxon>Pucciniales</taxon>
        <taxon>Sphaerophragmiaceae</taxon>
        <taxon>Austropuccinia</taxon>
    </lineage>
</organism>
<evidence type="ECO:0000313" key="1">
    <source>
        <dbReference type="EMBL" id="MBW0473077.1"/>
    </source>
</evidence>
<evidence type="ECO:0000313" key="2">
    <source>
        <dbReference type="Proteomes" id="UP000765509"/>
    </source>
</evidence>
<dbReference type="Proteomes" id="UP000765509">
    <property type="component" value="Unassembled WGS sequence"/>
</dbReference>
<reference evidence="1" key="1">
    <citation type="submission" date="2021-03" db="EMBL/GenBank/DDBJ databases">
        <title>Draft genome sequence of rust myrtle Austropuccinia psidii MF-1, a brazilian biotype.</title>
        <authorList>
            <person name="Quecine M.C."/>
            <person name="Pachon D.M.R."/>
            <person name="Bonatelli M.L."/>
            <person name="Correr F.H."/>
            <person name="Franceschini L.M."/>
            <person name="Leite T.F."/>
            <person name="Margarido G.R.A."/>
            <person name="Almeida C.A."/>
            <person name="Ferrarezi J.A."/>
            <person name="Labate C.A."/>
        </authorList>
    </citation>
    <scope>NUCLEOTIDE SEQUENCE</scope>
    <source>
        <strain evidence="1">MF-1</strain>
    </source>
</reference>
<keyword evidence="2" id="KW-1185">Reference proteome</keyword>
<name>A0A9Q3BX22_9BASI</name>
<dbReference type="OrthoDB" id="7691805at2759"/>
<proteinExistence type="predicted"/>
<gene>
    <name evidence="1" type="ORF">O181_012792</name>
</gene>
<dbReference type="EMBL" id="AVOT02003292">
    <property type="protein sequence ID" value="MBW0473077.1"/>
    <property type="molecule type" value="Genomic_DNA"/>
</dbReference>
<evidence type="ECO:0008006" key="3">
    <source>
        <dbReference type="Google" id="ProtNLM"/>
    </source>
</evidence>
<accession>A0A9Q3BX22</accession>
<dbReference type="AlphaFoldDB" id="A0A9Q3BX22"/>
<sequence>MRVVYTLPAALVTGTAINPWHQRLGHPGNQIIKSMGLPIQSTPWPICDLNKIHKISFNRHFEWANKPVDCVHINLVGPISPSSLSGNRYFLTIVDQSTPFKIV</sequence>
<comment type="caution">
    <text evidence="1">The sequence shown here is derived from an EMBL/GenBank/DDBJ whole genome shotgun (WGS) entry which is preliminary data.</text>
</comment>